<organism evidence="3 4">
    <name type="scientific">Rathayibacter toxicus</name>
    <dbReference type="NCBI Taxonomy" id="145458"/>
    <lineage>
        <taxon>Bacteria</taxon>
        <taxon>Bacillati</taxon>
        <taxon>Actinomycetota</taxon>
        <taxon>Actinomycetes</taxon>
        <taxon>Micrococcales</taxon>
        <taxon>Microbacteriaceae</taxon>
        <taxon>Rathayibacter</taxon>
    </lineage>
</organism>
<dbReference type="KEGG" id="rtc:APU90_02320"/>
<evidence type="ECO:0000256" key="1">
    <source>
        <dbReference type="SAM" id="MobiDB-lite"/>
    </source>
</evidence>
<accession>A0A2S5Y9E1</accession>
<keyword evidence="2" id="KW-1133">Transmembrane helix</keyword>
<feature type="transmembrane region" description="Helical" evidence="2">
    <location>
        <begin position="62"/>
        <end position="83"/>
    </location>
</feature>
<evidence type="ECO:0000313" key="3">
    <source>
        <dbReference type="EMBL" id="PPI16550.1"/>
    </source>
</evidence>
<feature type="transmembrane region" description="Helical" evidence="2">
    <location>
        <begin position="103"/>
        <end position="126"/>
    </location>
</feature>
<feature type="region of interest" description="Disordered" evidence="1">
    <location>
        <begin position="33"/>
        <end position="59"/>
    </location>
</feature>
<reference evidence="3 4" key="1">
    <citation type="submission" date="2018-02" db="EMBL/GenBank/DDBJ databases">
        <title>Bacteriophage NCPPB3778 and a type I-E CRISPR drive the evolution of the US Biological Select Agent, Rathayibacter toxicus.</title>
        <authorList>
            <person name="Davis E.W.II."/>
            <person name="Tabima J.F."/>
            <person name="Weisberg A.J."/>
            <person name="Lopes L.D."/>
            <person name="Wiseman M.S."/>
            <person name="Wiseman M.S."/>
            <person name="Pupko T."/>
            <person name="Belcher M.S."/>
            <person name="Sechler A.J."/>
            <person name="Tancos M.A."/>
            <person name="Schroeder B.K."/>
            <person name="Murray T.D."/>
            <person name="Luster D.G."/>
            <person name="Schneider W.L."/>
            <person name="Rogers E."/>
            <person name="Andreote F.D."/>
            <person name="Grunwald N.J."/>
            <person name="Putnam M.L."/>
            <person name="Chang J.H."/>
        </authorList>
    </citation>
    <scope>NUCLEOTIDE SEQUENCE [LARGE SCALE GENOMIC DNA]</scope>
    <source>
        <strain evidence="3 4">FH99</strain>
    </source>
</reference>
<dbReference type="RefSeq" id="WP_051210312.1">
    <property type="nucleotide sequence ID" value="NZ_CP010848.1"/>
</dbReference>
<feature type="transmembrane region" description="Helical" evidence="2">
    <location>
        <begin position="133"/>
        <end position="153"/>
    </location>
</feature>
<dbReference type="Proteomes" id="UP000237966">
    <property type="component" value="Unassembled WGS sequence"/>
</dbReference>
<keyword evidence="2" id="KW-0472">Membrane</keyword>
<dbReference type="EMBL" id="PSWU01000004">
    <property type="protein sequence ID" value="PPI16550.1"/>
    <property type="molecule type" value="Genomic_DNA"/>
</dbReference>
<protein>
    <recommendedName>
        <fullName evidence="5">DNA polymerase III subunit gamma/tau</fullName>
    </recommendedName>
</protein>
<name>A0A2S5Y9E1_9MICO</name>
<sequence length="156" mass="16736">MGEMRPREDRDDDALNWAREGADATFAVSYRARQHPAADLSPAEQSARNEDTAPGEASPSSALLVATGVVAGLYLLIMMAWLVTATRQSALLRFSFAEDVLGGGLYALGLWLAVAAPPVWFAVVLLATRDSRVFVRALWLAAGVVLLIPLPFLRGA</sequence>
<dbReference type="AlphaFoldDB" id="A0A2S5Y9E1"/>
<proteinExistence type="predicted"/>
<evidence type="ECO:0000313" key="4">
    <source>
        <dbReference type="Proteomes" id="UP000237966"/>
    </source>
</evidence>
<dbReference type="GeneID" id="93667533"/>
<evidence type="ECO:0008006" key="5">
    <source>
        <dbReference type="Google" id="ProtNLM"/>
    </source>
</evidence>
<comment type="caution">
    <text evidence="3">The sequence shown here is derived from an EMBL/GenBank/DDBJ whole genome shotgun (WGS) entry which is preliminary data.</text>
</comment>
<keyword evidence="2" id="KW-0812">Transmembrane</keyword>
<gene>
    <name evidence="3" type="ORF">C5C51_03970</name>
</gene>
<evidence type="ECO:0000256" key="2">
    <source>
        <dbReference type="SAM" id="Phobius"/>
    </source>
</evidence>